<dbReference type="Pfam" id="PF13976">
    <property type="entry name" value="gag_pre-integrs"/>
    <property type="match status" value="1"/>
</dbReference>
<evidence type="ECO:0000313" key="2">
    <source>
        <dbReference type="EMBL" id="GBM73804.1"/>
    </source>
</evidence>
<feature type="domain" description="GAG-pre-integrase" evidence="1">
    <location>
        <begin position="29"/>
        <end position="96"/>
    </location>
</feature>
<evidence type="ECO:0000313" key="3">
    <source>
        <dbReference type="Proteomes" id="UP000499080"/>
    </source>
</evidence>
<organism evidence="2 3">
    <name type="scientific">Araneus ventricosus</name>
    <name type="common">Orbweaver spider</name>
    <name type="synonym">Epeira ventricosa</name>
    <dbReference type="NCBI Taxonomy" id="182803"/>
    <lineage>
        <taxon>Eukaryota</taxon>
        <taxon>Metazoa</taxon>
        <taxon>Ecdysozoa</taxon>
        <taxon>Arthropoda</taxon>
        <taxon>Chelicerata</taxon>
        <taxon>Arachnida</taxon>
        <taxon>Araneae</taxon>
        <taxon>Araneomorphae</taxon>
        <taxon>Entelegynae</taxon>
        <taxon>Araneoidea</taxon>
        <taxon>Araneidae</taxon>
        <taxon>Araneus</taxon>
    </lineage>
</organism>
<evidence type="ECO:0000259" key="1">
    <source>
        <dbReference type="Pfam" id="PF13976"/>
    </source>
</evidence>
<dbReference type="EMBL" id="BGPR01002458">
    <property type="protein sequence ID" value="GBM73804.1"/>
    <property type="molecule type" value="Genomic_DNA"/>
</dbReference>
<comment type="caution">
    <text evidence="2">The sequence shown here is derived from an EMBL/GenBank/DDBJ whole genome shotgun (WGS) entry which is preliminary data.</text>
</comment>
<protein>
    <recommendedName>
        <fullName evidence="1">GAG-pre-integrase domain-containing protein</fullName>
    </recommendedName>
</protein>
<reference evidence="2 3" key="1">
    <citation type="journal article" date="2019" name="Sci. Rep.">
        <title>Orb-weaving spider Araneus ventricosus genome elucidates the spidroin gene catalogue.</title>
        <authorList>
            <person name="Kono N."/>
            <person name="Nakamura H."/>
            <person name="Ohtoshi R."/>
            <person name="Moran D.A.P."/>
            <person name="Shinohara A."/>
            <person name="Yoshida Y."/>
            <person name="Fujiwara M."/>
            <person name="Mori M."/>
            <person name="Tomita M."/>
            <person name="Arakawa K."/>
        </authorList>
    </citation>
    <scope>NUCLEOTIDE SEQUENCE [LARGE SCALE GENOMIC DNA]</scope>
</reference>
<accession>A0A4Y2I838</accession>
<sequence length="147" mass="16597">MLSGSSTECWLKVNGEIVLHGTRSVNGTLFKADIEPIVPEKGVEVHTVMENSSLLQLYHERCGHQDKRPIKEMFQKELGISVHLDNKPCESCIYGKAHRSPFGARKKATSPGELVSADVCGSFDFSFQKKRFLGVFKDSYTKFRYPR</sequence>
<gene>
    <name evidence="2" type="ORF">AVEN_242655_1</name>
</gene>
<dbReference type="InterPro" id="IPR025724">
    <property type="entry name" value="GAG-pre-integrase_dom"/>
</dbReference>
<keyword evidence="3" id="KW-1185">Reference proteome</keyword>
<dbReference type="OrthoDB" id="430476at2759"/>
<proteinExistence type="predicted"/>
<dbReference type="AlphaFoldDB" id="A0A4Y2I838"/>
<dbReference type="Proteomes" id="UP000499080">
    <property type="component" value="Unassembled WGS sequence"/>
</dbReference>
<name>A0A4Y2I838_ARAVE</name>